<dbReference type="AlphaFoldDB" id="A0A2V1P9I3"/>
<dbReference type="PANTHER" id="PTHR47359:SF3">
    <property type="entry name" value="NLP_P60 DOMAIN-CONTAINING PROTEIN-RELATED"/>
    <property type="match status" value="1"/>
</dbReference>
<name>A0A2V1P9I3_9RHOB</name>
<proteinExistence type="inferred from homology"/>
<dbReference type="InterPro" id="IPR041382">
    <property type="entry name" value="SH3_16"/>
</dbReference>
<dbReference type="GO" id="GO:0008234">
    <property type="term" value="F:cysteine-type peptidase activity"/>
    <property type="evidence" value="ECO:0007669"/>
    <property type="project" value="UniProtKB-KW"/>
</dbReference>
<evidence type="ECO:0000259" key="5">
    <source>
        <dbReference type="PROSITE" id="PS51935"/>
    </source>
</evidence>
<evidence type="ECO:0000313" key="7">
    <source>
        <dbReference type="Proteomes" id="UP000245293"/>
    </source>
</evidence>
<organism evidence="6 7">
    <name type="scientific">Salibaculum griseiflavum</name>
    <dbReference type="NCBI Taxonomy" id="1914409"/>
    <lineage>
        <taxon>Bacteria</taxon>
        <taxon>Pseudomonadati</taxon>
        <taxon>Pseudomonadota</taxon>
        <taxon>Alphaproteobacteria</taxon>
        <taxon>Rhodobacterales</taxon>
        <taxon>Roseobacteraceae</taxon>
        <taxon>Salibaculum</taxon>
    </lineage>
</organism>
<feature type="domain" description="NlpC/P60" evidence="5">
    <location>
        <begin position="151"/>
        <end position="274"/>
    </location>
</feature>
<dbReference type="GO" id="GO:0006508">
    <property type="term" value="P:proteolysis"/>
    <property type="evidence" value="ECO:0007669"/>
    <property type="project" value="UniProtKB-KW"/>
</dbReference>
<dbReference type="InterPro" id="IPR051794">
    <property type="entry name" value="PG_Endopeptidase_C40"/>
</dbReference>
<keyword evidence="2" id="KW-0645">Protease</keyword>
<keyword evidence="3 6" id="KW-0378">Hydrolase</keyword>
<dbReference type="RefSeq" id="WP_109385473.1">
    <property type="nucleotide sequence ID" value="NZ_QETF01000001.1"/>
</dbReference>
<dbReference type="Pfam" id="PF18348">
    <property type="entry name" value="SH3_16"/>
    <property type="match status" value="1"/>
</dbReference>
<accession>A0A2V1P9I3</accession>
<dbReference type="Gene3D" id="3.90.1720.10">
    <property type="entry name" value="endopeptidase domain like (from Nostoc punctiforme)"/>
    <property type="match status" value="1"/>
</dbReference>
<reference evidence="7" key="1">
    <citation type="submission" date="2018-05" db="EMBL/GenBank/DDBJ databases">
        <authorList>
            <person name="Du Z."/>
            <person name="Wang X."/>
        </authorList>
    </citation>
    <scope>NUCLEOTIDE SEQUENCE [LARGE SCALE GENOMIC DNA]</scope>
    <source>
        <strain evidence="7">WDS4C29</strain>
    </source>
</reference>
<dbReference type="Pfam" id="PF00877">
    <property type="entry name" value="NLPC_P60"/>
    <property type="match status" value="1"/>
</dbReference>
<protein>
    <submittedName>
        <fullName evidence="6">NLP/P60 hydrolase</fullName>
    </submittedName>
</protein>
<dbReference type="Proteomes" id="UP000245293">
    <property type="component" value="Unassembled WGS sequence"/>
</dbReference>
<keyword evidence="4" id="KW-0788">Thiol protease</keyword>
<comment type="caution">
    <text evidence="6">The sequence shown here is derived from an EMBL/GenBank/DDBJ whole genome shotgun (WGS) entry which is preliminary data.</text>
</comment>
<dbReference type="InterPro" id="IPR038765">
    <property type="entry name" value="Papain-like_cys_pep_sf"/>
</dbReference>
<dbReference type="InterPro" id="IPR000064">
    <property type="entry name" value="NLP_P60_dom"/>
</dbReference>
<dbReference type="SUPFAM" id="SSF54001">
    <property type="entry name" value="Cysteine proteinases"/>
    <property type="match status" value="1"/>
</dbReference>
<gene>
    <name evidence="6" type="ORF">DFK10_00450</name>
</gene>
<keyword evidence="7" id="KW-1185">Reference proteome</keyword>
<dbReference type="PANTHER" id="PTHR47359">
    <property type="entry name" value="PEPTIDOGLYCAN DL-ENDOPEPTIDASE CWLO"/>
    <property type="match status" value="1"/>
</dbReference>
<evidence type="ECO:0000256" key="1">
    <source>
        <dbReference type="ARBA" id="ARBA00007074"/>
    </source>
</evidence>
<dbReference type="PROSITE" id="PS51935">
    <property type="entry name" value="NLPC_P60"/>
    <property type="match status" value="1"/>
</dbReference>
<dbReference type="OrthoDB" id="9813368at2"/>
<sequence length="274" mass="29424">MSDRRTTPANGRVAAAWLKGQVTADRFVDGNVQSVVVPCADLRDAPDGVRDRQVQFGEAVTVFENRGGWSFVQRACDGYVGYMASHALGPASTSTHFVATPATHLYAAPDFKSPDLMRLGFFARVTVTAELKNHFETSEGFIPKKHLRPLDRPFTDPATVAQAHFGVPYLWGGNSTLGIDCSGLAQVALLACGIDCPGDSDMQEAAVGTALAPETPLQRGDLLFWKGHVAMAVDPETLIHANAHHMAVAYEPAQAAIIRIEAQEGGAVTSRRRL</sequence>
<evidence type="ECO:0000256" key="3">
    <source>
        <dbReference type="ARBA" id="ARBA00022801"/>
    </source>
</evidence>
<dbReference type="EMBL" id="QETF01000001">
    <property type="protein sequence ID" value="PWG18434.1"/>
    <property type="molecule type" value="Genomic_DNA"/>
</dbReference>
<evidence type="ECO:0000256" key="2">
    <source>
        <dbReference type="ARBA" id="ARBA00022670"/>
    </source>
</evidence>
<evidence type="ECO:0000313" key="6">
    <source>
        <dbReference type="EMBL" id="PWG18434.1"/>
    </source>
</evidence>
<evidence type="ECO:0000256" key="4">
    <source>
        <dbReference type="ARBA" id="ARBA00022807"/>
    </source>
</evidence>
<comment type="similarity">
    <text evidence="1">Belongs to the peptidase C40 family.</text>
</comment>